<dbReference type="CDD" id="cd13601">
    <property type="entry name" value="PBP2_TRAP_DctP1_3_4_like"/>
    <property type="match status" value="1"/>
</dbReference>
<dbReference type="PANTHER" id="PTHR33376">
    <property type="match status" value="1"/>
</dbReference>
<dbReference type="Proteomes" id="UP000010729">
    <property type="component" value="Unassembled WGS sequence"/>
</dbReference>
<dbReference type="Pfam" id="PF03480">
    <property type="entry name" value="DctP"/>
    <property type="match status" value="1"/>
</dbReference>
<keyword evidence="1 2" id="KW-0732">Signal</keyword>
<dbReference type="InterPro" id="IPR018389">
    <property type="entry name" value="DctP_fam"/>
</dbReference>
<dbReference type="EMBL" id="ANPE02000070">
    <property type="protein sequence ID" value="EMY35532.1"/>
    <property type="molecule type" value="Genomic_DNA"/>
</dbReference>
<dbReference type="InterPro" id="IPR038404">
    <property type="entry name" value="TRAP_DctP_sf"/>
</dbReference>
<sequence length="368" mass="38900">MRKRVIMDLLSTTMTSKRTCSRAAVASVLLAGMLALTGCAAEADAISPAAGQKDDSIRLADSYSTSHPFARHGVSVFLEKMEAAGFDVSYFPSGQMGSAQDLAALVKSEVLDIGPASAAYLEDQFPLSSVSDLPNMTDDACVASGAMMDLLGEGGILYEAEYRPQGLRPLWISIIPGYEVMTASTQVTTPDDVDGLVMRSSGGAFDVTMEAIGATAVSMSAGDTYEAMTRGTIDGTPMPYVSVASYSLEEVTGYSTDGLNLGSVGIPYVISEETWDALSREQQASVRLASAAASQSLCDGLNEEREAARKKMSDAGVSFSRIEGSDAAAWDAILADVRVTWARSLDKINLPGTNVLSAYEEAVKRHEK</sequence>
<evidence type="ECO:0000313" key="4">
    <source>
        <dbReference type="Proteomes" id="UP000010729"/>
    </source>
</evidence>
<name>N1V606_9MICC</name>
<dbReference type="AlphaFoldDB" id="N1V606"/>
<organism evidence="3 4">
    <name type="scientific">Arthrobacter crystallopoietes BAB-32</name>
    <dbReference type="NCBI Taxonomy" id="1246476"/>
    <lineage>
        <taxon>Bacteria</taxon>
        <taxon>Bacillati</taxon>
        <taxon>Actinomycetota</taxon>
        <taxon>Actinomycetes</taxon>
        <taxon>Micrococcales</taxon>
        <taxon>Micrococcaceae</taxon>
        <taxon>Crystallibacter</taxon>
    </lineage>
</organism>
<comment type="caution">
    <text evidence="3">The sequence shown here is derived from an EMBL/GenBank/DDBJ whole genome shotgun (WGS) entry which is preliminary data.</text>
</comment>
<reference evidence="3 4" key="1">
    <citation type="journal article" date="2013" name="Genome Announc.">
        <title>Draft Genome Sequence of Arthrobacter crystallopoietes Strain BAB-32, Revealing Genes for Bioremediation.</title>
        <authorList>
            <person name="Joshi M.N."/>
            <person name="Pandit A.S."/>
            <person name="Sharma A."/>
            <person name="Pandya R.V."/>
            <person name="Desai S.M."/>
            <person name="Saxena A.K."/>
            <person name="Bagatharia S.B."/>
        </authorList>
    </citation>
    <scope>NUCLEOTIDE SEQUENCE [LARGE SCALE GENOMIC DNA]</scope>
    <source>
        <strain evidence="3 4">BAB-32</strain>
    </source>
</reference>
<evidence type="ECO:0000313" key="3">
    <source>
        <dbReference type="EMBL" id="EMY35532.1"/>
    </source>
</evidence>
<gene>
    <name evidence="3" type="ORF">D477_003778</name>
</gene>
<protein>
    <submittedName>
        <fullName evidence="3">Extracellular solute-binding protein</fullName>
    </submittedName>
</protein>
<feature type="signal peptide" evidence="2">
    <location>
        <begin position="1"/>
        <end position="40"/>
    </location>
</feature>
<evidence type="ECO:0000256" key="2">
    <source>
        <dbReference type="SAM" id="SignalP"/>
    </source>
</evidence>
<dbReference type="PANTHER" id="PTHR33376:SF15">
    <property type="entry name" value="BLL6794 PROTEIN"/>
    <property type="match status" value="1"/>
</dbReference>
<dbReference type="Gene3D" id="3.40.190.170">
    <property type="entry name" value="Bacterial extracellular solute-binding protein, family 7"/>
    <property type="match status" value="1"/>
</dbReference>
<accession>N1V606</accession>
<dbReference type="NCBIfam" id="NF037995">
    <property type="entry name" value="TRAP_S1"/>
    <property type="match status" value="1"/>
</dbReference>
<dbReference type="GO" id="GO:0055085">
    <property type="term" value="P:transmembrane transport"/>
    <property type="evidence" value="ECO:0007669"/>
    <property type="project" value="InterPro"/>
</dbReference>
<proteinExistence type="predicted"/>
<evidence type="ECO:0000256" key="1">
    <source>
        <dbReference type="ARBA" id="ARBA00022729"/>
    </source>
</evidence>
<keyword evidence="4" id="KW-1185">Reference proteome</keyword>
<feature type="chain" id="PRO_5004112565" evidence="2">
    <location>
        <begin position="41"/>
        <end position="368"/>
    </location>
</feature>